<dbReference type="PANTHER" id="PTHR12553">
    <property type="entry name" value="ZINC PHOSPHODIESTERASE ELAC PROTEIN 2"/>
    <property type="match status" value="1"/>
</dbReference>
<dbReference type="PANTHER" id="PTHR12553:SF49">
    <property type="entry name" value="ZINC PHOSPHODIESTERASE ELAC PROTEIN 2"/>
    <property type="match status" value="1"/>
</dbReference>
<evidence type="ECO:0000259" key="11">
    <source>
        <dbReference type="Pfam" id="PF13691"/>
    </source>
</evidence>
<evidence type="ECO:0000256" key="2">
    <source>
        <dbReference type="ARBA" id="ARBA00001947"/>
    </source>
</evidence>
<feature type="domain" description="tRNase Z endonuclease" evidence="11">
    <location>
        <begin position="43"/>
        <end position="97"/>
    </location>
</feature>
<evidence type="ECO:0000256" key="1">
    <source>
        <dbReference type="ARBA" id="ARBA00000402"/>
    </source>
</evidence>
<dbReference type="InterPro" id="IPR036866">
    <property type="entry name" value="RibonucZ/Hydroxyglut_hydro"/>
</dbReference>
<dbReference type="EC" id="3.1.26.11" evidence="4"/>
<evidence type="ECO:0000313" key="12">
    <source>
        <dbReference type="EMBL" id="KAI3852115.1"/>
    </source>
</evidence>
<keyword evidence="13" id="KW-1185">Reference proteome</keyword>
<dbReference type="GO" id="GO:1990180">
    <property type="term" value="P:mitochondrial tRNA 3'-end processing"/>
    <property type="evidence" value="ECO:0007669"/>
    <property type="project" value="TreeGrafter"/>
</dbReference>
<dbReference type="Pfam" id="PF13691">
    <property type="entry name" value="Lactamase_B_4"/>
    <property type="match status" value="1"/>
</dbReference>
<keyword evidence="5" id="KW-0819">tRNA processing</keyword>
<evidence type="ECO:0000256" key="9">
    <source>
        <dbReference type="ARBA" id="ARBA00022801"/>
    </source>
</evidence>
<dbReference type="EMBL" id="JAJJMB010015809">
    <property type="protein sequence ID" value="KAI3852115.1"/>
    <property type="molecule type" value="Genomic_DNA"/>
</dbReference>
<dbReference type="SUPFAM" id="SSF56281">
    <property type="entry name" value="Metallo-hydrolase/oxidoreductase"/>
    <property type="match status" value="2"/>
</dbReference>
<evidence type="ECO:0000256" key="6">
    <source>
        <dbReference type="ARBA" id="ARBA00022722"/>
    </source>
</evidence>
<sequence length="794" mass="88740">MEGNGELFRLDYNKRRAEGGDRKDDEPKVQKLNPVSILGTGLDTQDTSPSILLFFDDQRFIFNAGEGLQRFCTEHGIKLSKINHIFLSRVCSETTGGLAGLLLTLAGKGNKEMSHTRSLWSPIFSRGYENFLPKKAMLHTSSIGPTWTSNRAAVFDNEIFTEPAEIFANEVVKISALLLRPSCYPPSNPSFLKPIALDSQQGLDMTKLKPGDIPAIYFFELPEIIGKFDPKKAMALGLKPGFKFRDLQLGKSVPSDDPKISQLVHPSDVMGPSVAGPIVLLVDCPTLSHLQQMVSLHSLGSYYNGEKIVSCVIHLSPSSVTLTEEYQTWMRRFGGAQHIMAGHEKKNIEIPILKSTAKMAARLNYLCPNFFPSFTFFFFWCFQVSVPNPSKNVAAENLLKFHLHPSSHYGLDKSAIPKLGSHAEVIDDLLLEIPEIADAAIEVSDFWHKSESNIPSCLENITREEMEIVFLGTGSSQPSSYRIVSSIFINLFSKGSLLLDCGEGTLGQLRRRFGVMGANDAVRRLKCIWISHIHADHHTGLASILAHRCQLLKGTSQEKILVIAPIQLKGFLDAHQSAEDLDMQFVYCGQTMDAEWEGFESYRQRPRNLGELTEDFETQQKLKKMLGEVGLEALISVPVLHCEDAFGLVLKAVERHNTDGKTIPGWKLVYSGDTKPCPELKDACKGATVLIHEATFEENMVEKAKEKNHNTTKQAIDVGGGEYPRDGAYRVILTHFSQRYPKIPVFDERHRHKTCIAFDLMSVNIADLPVLPKILPQLKLLFKNEVDFEEFHDV</sequence>
<evidence type="ECO:0000256" key="5">
    <source>
        <dbReference type="ARBA" id="ARBA00022694"/>
    </source>
</evidence>
<comment type="catalytic activity">
    <reaction evidence="1">
        <text>Endonucleolytic cleavage of RNA, removing extra 3' nucleotides from tRNA precursor, generating 3' termini of tRNAs. A 3'-hydroxy group is left at the tRNA terminus and a 5'-phosphoryl group is left at the trailer molecule.</text>
        <dbReference type="EC" id="3.1.26.11"/>
    </reaction>
</comment>
<evidence type="ECO:0000256" key="3">
    <source>
        <dbReference type="ARBA" id="ARBA00007823"/>
    </source>
</evidence>
<dbReference type="InterPro" id="IPR027794">
    <property type="entry name" value="tRNase_Z_dom"/>
</dbReference>
<dbReference type="GO" id="GO:0042781">
    <property type="term" value="F:3'-tRNA processing endoribonuclease activity"/>
    <property type="evidence" value="ECO:0007669"/>
    <property type="project" value="UniProtKB-EC"/>
</dbReference>
<keyword evidence="10" id="KW-0862">Zinc</keyword>
<evidence type="ECO:0000256" key="10">
    <source>
        <dbReference type="ARBA" id="ARBA00022833"/>
    </source>
</evidence>
<dbReference type="AlphaFoldDB" id="A0AAD4S2D0"/>
<keyword evidence="6" id="KW-0540">Nuclease</keyword>
<comment type="caution">
    <text evidence="12">The sequence shown here is derived from an EMBL/GenBank/DDBJ whole genome shotgun (WGS) entry which is preliminary data.</text>
</comment>
<name>A0AAD4S2D0_9MAGN</name>
<proteinExistence type="inferred from homology"/>
<dbReference type="GO" id="GO:0005739">
    <property type="term" value="C:mitochondrion"/>
    <property type="evidence" value="ECO:0007669"/>
    <property type="project" value="TreeGrafter"/>
</dbReference>
<dbReference type="Pfam" id="PF23023">
    <property type="entry name" value="Anti-Pycsar_Apyc1"/>
    <property type="match status" value="1"/>
</dbReference>
<evidence type="ECO:0000313" key="13">
    <source>
        <dbReference type="Proteomes" id="UP001202328"/>
    </source>
</evidence>
<reference evidence="12" key="1">
    <citation type="submission" date="2022-04" db="EMBL/GenBank/DDBJ databases">
        <title>A functionally conserved STORR gene fusion in Papaver species that diverged 16.8 million years ago.</title>
        <authorList>
            <person name="Catania T."/>
        </authorList>
    </citation>
    <scope>NUCLEOTIDE SEQUENCE</scope>
    <source>
        <strain evidence="12">S-188037</strain>
    </source>
</reference>
<evidence type="ECO:0000256" key="4">
    <source>
        <dbReference type="ARBA" id="ARBA00012477"/>
    </source>
</evidence>
<gene>
    <name evidence="12" type="ORF">MKW98_020114</name>
</gene>
<evidence type="ECO:0000256" key="8">
    <source>
        <dbReference type="ARBA" id="ARBA00022759"/>
    </source>
</evidence>
<keyword evidence="7" id="KW-0479">Metal-binding</keyword>
<organism evidence="12 13">
    <name type="scientific">Papaver atlanticum</name>
    <dbReference type="NCBI Taxonomy" id="357466"/>
    <lineage>
        <taxon>Eukaryota</taxon>
        <taxon>Viridiplantae</taxon>
        <taxon>Streptophyta</taxon>
        <taxon>Embryophyta</taxon>
        <taxon>Tracheophyta</taxon>
        <taxon>Spermatophyta</taxon>
        <taxon>Magnoliopsida</taxon>
        <taxon>Ranunculales</taxon>
        <taxon>Papaveraceae</taxon>
        <taxon>Papaveroideae</taxon>
        <taxon>Papaver</taxon>
    </lineage>
</organism>
<dbReference type="FunFam" id="3.60.15.10:FF:000037">
    <property type="entry name" value="tRNAse Z4"/>
    <property type="match status" value="1"/>
</dbReference>
<dbReference type="Proteomes" id="UP001202328">
    <property type="component" value="Unassembled WGS sequence"/>
</dbReference>
<comment type="similarity">
    <text evidence="3">Belongs to the RNase Z family.</text>
</comment>
<dbReference type="Gene3D" id="3.60.15.10">
    <property type="entry name" value="Ribonuclease Z/Hydroxyacylglutathione hydrolase-like"/>
    <property type="match status" value="2"/>
</dbReference>
<dbReference type="GO" id="GO:0046872">
    <property type="term" value="F:metal ion binding"/>
    <property type="evidence" value="ECO:0007669"/>
    <property type="project" value="UniProtKB-KW"/>
</dbReference>
<dbReference type="CDD" id="cd07718">
    <property type="entry name" value="RNaseZ_ELAC1_ELAC2-C-term-like_MBL-fold"/>
    <property type="match status" value="1"/>
</dbReference>
<accession>A0AAD4S2D0</accession>
<protein>
    <recommendedName>
        <fullName evidence="4">ribonuclease Z</fullName>
        <ecNumber evidence="4">3.1.26.11</ecNumber>
    </recommendedName>
</protein>
<evidence type="ECO:0000256" key="7">
    <source>
        <dbReference type="ARBA" id="ARBA00022723"/>
    </source>
</evidence>
<dbReference type="InterPro" id="IPR047151">
    <property type="entry name" value="RNZ2-like"/>
</dbReference>
<keyword evidence="8" id="KW-0255">Endonuclease</keyword>
<keyword evidence="9" id="KW-0378">Hydrolase</keyword>
<comment type="cofactor">
    <cofactor evidence="2">
        <name>Zn(2+)</name>
        <dbReference type="ChEBI" id="CHEBI:29105"/>
    </cofactor>
</comment>